<proteinExistence type="predicted"/>
<dbReference type="AlphaFoldDB" id="A0A6J4PA78"/>
<accession>A0A6J4PA78</accession>
<name>A0A6J4PA78_9ACTN</name>
<dbReference type="EMBL" id="CADCUP010000180">
    <property type="protein sequence ID" value="CAA9408892.1"/>
    <property type="molecule type" value="Genomic_DNA"/>
</dbReference>
<sequence>MPRGHQDSFLVEERSRDLLFRSARARSRGNRVIHRSMARWHAGG</sequence>
<reference evidence="1" key="1">
    <citation type="submission" date="2020-02" db="EMBL/GenBank/DDBJ databases">
        <authorList>
            <person name="Meier V. D."/>
        </authorList>
    </citation>
    <scope>NUCLEOTIDE SEQUENCE</scope>
    <source>
        <strain evidence="1">AVDCRST_MAG06</strain>
    </source>
</reference>
<organism evidence="1">
    <name type="scientific">uncultured Nocardioides sp</name>
    <dbReference type="NCBI Taxonomy" id="198441"/>
    <lineage>
        <taxon>Bacteria</taxon>
        <taxon>Bacillati</taxon>
        <taxon>Actinomycetota</taxon>
        <taxon>Actinomycetes</taxon>
        <taxon>Propionibacteriales</taxon>
        <taxon>Nocardioidaceae</taxon>
        <taxon>Nocardioides</taxon>
        <taxon>environmental samples</taxon>
    </lineage>
</organism>
<evidence type="ECO:0000313" key="1">
    <source>
        <dbReference type="EMBL" id="CAA9408892.1"/>
    </source>
</evidence>
<protein>
    <submittedName>
        <fullName evidence="1">Uncharacterized protein</fullName>
    </submittedName>
</protein>
<gene>
    <name evidence="1" type="ORF">AVDCRST_MAG06-2724</name>
</gene>